<dbReference type="InterPro" id="IPR039329">
    <property type="entry name" value="SIAE"/>
</dbReference>
<dbReference type="Gene3D" id="2.60.120.260">
    <property type="entry name" value="Galactose-binding domain-like"/>
    <property type="match status" value="1"/>
</dbReference>
<feature type="chain" id="PRO_5037682460" evidence="3">
    <location>
        <begin position="21"/>
        <end position="660"/>
    </location>
</feature>
<evidence type="ECO:0000313" key="6">
    <source>
        <dbReference type="EMBL" id="MBK1818132.1"/>
    </source>
</evidence>
<organism evidence="6 7">
    <name type="scientific">Luteolibacter yonseiensis</name>
    <dbReference type="NCBI Taxonomy" id="1144680"/>
    <lineage>
        <taxon>Bacteria</taxon>
        <taxon>Pseudomonadati</taxon>
        <taxon>Verrucomicrobiota</taxon>
        <taxon>Verrucomicrobiia</taxon>
        <taxon>Verrucomicrobiales</taxon>
        <taxon>Verrucomicrobiaceae</taxon>
        <taxon>Luteolibacter</taxon>
    </lineage>
</organism>
<proteinExistence type="predicted"/>
<feature type="region of interest" description="Disordered" evidence="2">
    <location>
        <begin position="522"/>
        <end position="543"/>
    </location>
</feature>
<evidence type="ECO:0000256" key="1">
    <source>
        <dbReference type="ARBA" id="ARBA00022801"/>
    </source>
</evidence>
<gene>
    <name evidence="6" type="ORF">JIN84_21090</name>
</gene>
<dbReference type="InterPro" id="IPR036514">
    <property type="entry name" value="SGNH_hydro_sf"/>
</dbReference>
<reference evidence="6" key="1">
    <citation type="submission" date="2021-01" db="EMBL/GenBank/DDBJ databases">
        <title>Modified the classification status of verrucomicrobia.</title>
        <authorList>
            <person name="Feng X."/>
        </authorList>
    </citation>
    <scope>NUCLEOTIDE SEQUENCE</scope>
    <source>
        <strain evidence="6">JCM 18052</strain>
    </source>
</reference>
<dbReference type="Pfam" id="PF03629">
    <property type="entry name" value="SASA"/>
    <property type="match status" value="1"/>
</dbReference>
<feature type="compositionally biased region" description="Polar residues" evidence="2">
    <location>
        <begin position="527"/>
        <end position="539"/>
    </location>
</feature>
<evidence type="ECO:0000256" key="3">
    <source>
        <dbReference type="SAM" id="SignalP"/>
    </source>
</evidence>
<dbReference type="SUPFAM" id="SSF52266">
    <property type="entry name" value="SGNH hydrolase"/>
    <property type="match status" value="1"/>
</dbReference>
<dbReference type="SUPFAM" id="SSF49785">
    <property type="entry name" value="Galactose-binding domain-like"/>
    <property type="match status" value="1"/>
</dbReference>
<accession>A0A934R896</accession>
<name>A0A934R896_9BACT</name>
<feature type="domain" description="F5/8 type C" evidence="4">
    <location>
        <begin position="529"/>
        <end position="640"/>
    </location>
</feature>
<dbReference type="RefSeq" id="WP_200353084.1">
    <property type="nucleotide sequence ID" value="NZ_BAABHZ010000002.1"/>
</dbReference>
<dbReference type="Gene3D" id="3.40.50.1110">
    <property type="entry name" value="SGNH hydrolase"/>
    <property type="match status" value="1"/>
</dbReference>
<dbReference type="AlphaFoldDB" id="A0A934R896"/>
<dbReference type="Pfam" id="PF00754">
    <property type="entry name" value="F5_F8_type_C"/>
    <property type="match status" value="1"/>
</dbReference>
<keyword evidence="1" id="KW-0378">Hydrolase</keyword>
<dbReference type="InterPro" id="IPR000421">
    <property type="entry name" value="FA58C"/>
</dbReference>
<dbReference type="GO" id="GO:0005975">
    <property type="term" value="P:carbohydrate metabolic process"/>
    <property type="evidence" value="ECO:0007669"/>
    <property type="project" value="TreeGrafter"/>
</dbReference>
<evidence type="ECO:0000259" key="5">
    <source>
        <dbReference type="Pfam" id="PF03629"/>
    </source>
</evidence>
<feature type="signal peptide" evidence="3">
    <location>
        <begin position="1"/>
        <end position="20"/>
    </location>
</feature>
<sequence length="660" mass="71892">MFTSKTQWLVVLLVAQSATAEITLAPLFQDGGVLQRDKPVPVWGRASAGKSVSVTFGGQTKTTTADAGGRWQVSLDPMTANAESRTMGVTEQGLPPVEVKDLLVGEVWLGSGQSNMEFIIKRTRKEDQDEAASGPVPGMRIFSVPKVVNSVRQETVKAKWEPATPENAADFSAVAYLFGKKLAEELKVPIGMIHSSWGGSRIEPWWAEEGLEGIPELEKTRNERLARSPGFPEYDKPYRNYITAVRSWADEAAKALDNSLPAPEMPKAPELLKLGSGSEVGTYQAMIHPLVPYALRGFLWYQGESNNGEGMAYTAKMQALIAGWRKQFKAADAPFLFVQLAPFNYDGNRANGLPEIWWAQQEVLKIPHTGMAVTNDIGNIRDIHPTNKGDIARRLALWALADTYGKKDIVKSGPLFSQYKAVDGGIAIAFDHTGGGLATRDGKSPTLFEIAGIDGDYKPADAKISADGKTILLTSSAVAKPDRARFAWSQSAEPNLINKEGLPAGAFNTHWPNDPTLGHKVSVGKPHQSSHPNTHNWDSGLTDGTWGNESSTCYATSESPDFPKTVTVDLGSVQPIHVINYGTPDVGATKTVAVSVSEDGKNFTEVGRNEFPRKKARTAQARFAAKQVRYVRATFIDSHPKQDQYSETFGFLSELEAYTP</sequence>
<dbReference type="PANTHER" id="PTHR22901:SF0">
    <property type="entry name" value="SIALATE O-ACETYLESTERASE"/>
    <property type="match status" value="1"/>
</dbReference>
<evidence type="ECO:0000256" key="2">
    <source>
        <dbReference type="SAM" id="MobiDB-lite"/>
    </source>
</evidence>
<dbReference type="InterPro" id="IPR008979">
    <property type="entry name" value="Galactose-bd-like_sf"/>
</dbReference>
<evidence type="ECO:0000313" key="7">
    <source>
        <dbReference type="Proteomes" id="UP000600139"/>
    </source>
</evidence>
<comment type="caution">
    <text evidence="6">The sequence shown here is derived from an EMBL/GenBank/DDBJ whole genome shotgun (WGS) entry which is preliminary data.</text>
</comment>
<keyword evidence="3" id="KW-0732">Signal</keyword>
<dbReference type="Gene3D" id="2.60.40.10">
    <property type="entry name" value="Immunoglobulins"/>
    <property type="match status" value="1"/>
</dbReference>
<evidence type="ECO:0000259" key="4">
    <source>
        <dbReference type="Pfam" id="PF00754"/>
    </source>
</evidence>
<protein>
    <submittedName>
        <fullName evidence="6">Discoidin domain-containing protein</fullName>
    </submittedName>
</protein>
<dbReference type="PANTHER" id="PTHR22901">
    <property type="entry name" value="SIALATE O-ACETYLESTERASE"/>
    <property type="match status" value="1"/>
</dbReference>
<dbReference type="InterPro" id="IPR013783">
    <property type="entry name" value="Ig-like_fold"/>
</dbReference>
<dbReference type="GO" id="GO:0001681">
    <property type="term" value="F:sialate O-acetylesterase activity"/>
    <property type="evidence" value="ECO:0007669"/>
    <property type="project" value="InterPro"/>
</dbReference>
<dbReference type="InterPro" id="IPR005181">
    <property type="entry name" value="SASA"/>
</dbReference>
<dbReference type="EMBL" id="JAENIK010000013">
    <property type="protein sequence ID" value="MBK1818132.1"/>
    <property type="molecule type" value="Genomic_DNA"/>
</dbReference>
<feature type="domain" description="Sialate O-acetylesterase" evidence="5">
    <location>
        <begin position="294"/>
        <end position="389"/>
    </location>
</feature>
<dbReference type="Proteomes" id="UP000600139">
    <property type="component" value="Unassembled WGS sequence"/>
</dbReference>
<keyword evidence="7" id="KW-1185">Reference proteome</keyword>